<organism evidence="2 3">
    <name type="scientific">Liparis tanakae</name>
    <name type="common">Tanaka's snailfish</name>
    <dbReference type="NCBI Taxonomy" id="230148"/>
    <lineage>
        <taxon>Eukaryota</taxon>
        <taxon>Metazoa</taxon>
        <taxon>Chordata</taxon>
        <taxon>Craniata</taxon>
        <taxon>Vertebrata</taxon>
        <taxon>Euteleostomi</taxon>
        <taxon>Actinopterygii</taxon>
        <taxon>Neopterygii</taxon>
        <taxon>Teleostei</taxon>
        <taxon>Neoteleostei</taxon>
        <taxon>Acanthomorphata</taxon>
        <taxon>Eupercaria</taxon>
        <taxon>Perciformes</taxon>
        <taxon>Cottioidei</taxon>
        <taxon>Cottales</taxon>
        <taxon>Liparidae</taxon>
        <taxon>Liparis</taxon>
    </lineage>
</organism>
<feature type="compositionally biased region" description="Basic and acidic residues" evidence="1">
    <location>
        <begin position="61"/>
        <end position="88"/>
    </location>
</feature>
<dbReference type="AlphaFoldDB" id="A0A4Z2I2X2"/>
<dbReference type="Proteomes" id="UP000314294">
    <property type="component" value="Unassembled WGS sequence"/>
</dbReference>
<proteinExistence type="predicted"/>
<feature type="compositionally biased region" description="Polar residues" evidence="1">
    <location>
        <begin position="27"/>
        <end position="41"/>
    </location>
</feature>
<evidence type="ECO:0000313" key="3">
    <source>
        <dbReference type="Proteomes" id="UP000314294"/>
    </source>
</evidence>
<evidence type="ECO:0000313" key="2">
    <source>
        <dbReference type="EMBL" id="TNN72426.1"/>
    </source>
</evidence>
<comment type="caution">
    <text evidence="2">The sequence shown here is derived from an EMBL/GenBank/DDBJ whole genome shotgun (WGS) entry which is preliminary data.</text>
</comment>
<protein>
    <submittedName>
        <fullName evidence="2">Uncharacterized protein</fullName>
    </submittedName>
</protein>
<feature type="region of interest" description="Disordered" evidence="1">
    <location>
        <begin position="1"/>
        <end position="88"/>
    </location>
</feature>
<sequence>MRARSALLAERPAAGSDRKKSVKPPLQSGSQASDGRTAPQTRTEHRPWSLRSPLGGRKKGGKEEREKEGDRYGGEEKEAKRQKEKQVE</sequence>
<keyword evidence="3" id="KW-1185">Reference proteome</keyword>
<name>A0A4Z2I2X2_9TELE</name>
<dbReference type="EMBL" id="SRLO01000137">
    <property type="protein sequence ID" value="TNN72426.1"/>
    <property type="molecule type" value="Genomic_DNA"/>
</dbReference>
<evidence type="ECO:0000256" key="1">
    <source>
        <dbReference type="SAM" id="MobiDB-lite"/>
    </source>
</evidence>
<accession>A0A4Z2I2X2</accession>
<gene>
    <name evidence="2" type="ORF">EYF80_017352</name>
</gene>
<reference evidence="2 3" key="1">
    <citation type="submission" date="2019-03" db="EMBL/GenBank/DDBJ databases">
        <title>First draft genome of Liparis tanakae, snailfish: a comprehensive survey of snailfish specific genes.</title>
        <authorList>
            <person name="Kim W."/>
            <person name="Song I."/>
            <person name="Jeong J.-H."/>
            <person name="Kim D."/>
            <person name="Kim S."/>
            <person name="Ryu S."/>
            <person name="Song J.Y."/>
            <person name="Lee S.K."/>
        </authorList>
    </citation>
    <scope>NUCLEOTIDE SEQUENCE [LARGE SCALE GENOMIC DNA]</scope>
    <source>
        <tissue evidence="2">Muscle</tissue>
    </source>
</reference>